<feature type="compositionally biased region" description="Acidic residues" evidence="1">
    <location>
        <begin position="386"/>
        <end position="395"/>
    </location>
</feature>
<dbReference type="RefSeq" id="XP_013240998.1">
    <property type="nucleotide sequence ID" value="XM_013385544.1"/>
</dbReference>
<feature type="compositionally biased region" description="Basic and acidic residues" evidence="1">
    <location>
        <begin position="443"/>
        <end position="459"/>
    </location>
</feature>
<name>A0A066VD09_TILAU</name>
<dbReference type="EMBL" id="JMSN01000106">
    <property type="protein sequence ID" value="KDN39326.1"/>
    <property type="molecule type" value="Genomic_DNA"/>
</dbReference>
<dbReference type="Proteomes" id="UP000027361">
    <property type="component" value="Unassembled WGS sequence"/>
</dbReference>
<comment type="caution">
    <text evidence="2">The sequence shown here is derived from an EMBL/GenBank/DDBJ whole genome shotgun (WGS) entry which is preliminary data.</text>
</comment>
<sequence>MNTSGGFFMDSPWASGSGRASSSSWLPSDRTSTSARRGNAPAVQAEAVAPLKLSAKQEIRLMIYLDDKFNEIARGHAKRYESTSPLQTLPAYIDAVESLLSVIIKIPPYGNAASLLVSYLLRASSDITDAIPNYKVTSQVPAGEEASRFRKAQGELARALTTLETLDRVWNAILCGEQIVWDNTSRNAKESVDHAVFKRRNGIYDDDAAVPTDSEAERYDEDDTEHRTAARYLNSSPHKTSTAASGMALRDSVPILGSKGIRTVAQTDRVRIRNIIVMGKDTLFSWMREALDAPVPPRVVDEVTGGRFEGTEEQSKEENNDAGDEGGEIKAGASHTGRNPASCGSILEELLVDQGNLNSDFTSRHEDPDVKGADGAEMKKYQEALAQEEQEENGEMAEVVLPEQADENDAAQALEDEQATGTLSAGDYRGTEEDEGLEEGGNVEERVHFKELFDRKLDPDASEDEEADDFPQTVKPALLHKSSKREHSPGDEVSTKKQRTKSQEDDVEETPSPPLPKPHHQQHHRAAMPEWDLAFARLFHRTLQTISDIAEELGKEEGPEKRTRKEAGGRA</sequence>
<feature type="compositionally biased region" description="Acidic residues" evidence="1">
    <location>
        <begin position="460"/>
        <end position="469"/>
    </location>
</feature>
<accession>A0A066VD09</accession>
<feature type="compositionally biased region" description="Acidic residues" evidence="1">
    <location>
        <begin position="432"/>
        <end position="442"/>
    </location>
</feature>
<dbReference type="HOGENOM" id="CLU_477496_0_0_1"/>
<reference evidence="2 3" key="1">
    <citation type="submission" date="2014-05" db="EMBL/GenBank/DDBJ databases">
        <title>Draft genome sequence of a rare smut relative, Tilletiaria anomala UBC 951.</title>
        <authorList>
            <consortium name="DOE Joint Genome Institute"/>
            <person name="Toome M."/>
            <person name="Kuo A."/>
            <person name="Henrissat B."/>
            <person name="Lipzen A."/>
            <person name="Tritt A."/>
            <person name="Yoshinaga Y."/>
            <person name="Zane M."/>
            <person name="Barry K."/>
            <person name="Grigoriev I.V."/>
            <person name="Spatafora J.W."/>
            <person name="Aimea M.C."/>
        </authorList>
    </citation>
    <scope>NUCLEOTIDE SEQUENCE [LARGE SCALE GENOMIC DNA]</scope>
    <source>
        <strain evidence="2 3">UBC 951</strain>
    </source>
</reference>
<dbReference type="InParanoid" id="A0A066VD09"/>
<feature type="compositionally biased region" description="Acidic residues" evidence="1">
    <location>
        <begin position="404"/>
        <end position="418"/>
    </location>
</feature>
<feature type="region of interest" description="Disordered" evidence="1">
    <location>
        <begin position="1"/>
        <end position="41"/>
    </location>
</feature>
<feature type="region of interest" description="Disordered" evidence="1">
    <location>
        <begin position="385"/>
        <end position="528"/>
    </location>
</feature>
<protein>
    <submittedName>
        <fullName evidence="2">Uncharacterized protein</fullName>
    </submittedName>
</protein>
<feature type="region of interest" description="Disordered" evidence="1">
    <location>
        <begin position="301"/>
        <end position="342"/>
    </location>
</feature>
<feature type="region of interest" description="Disordered" evidence="1">
    <location>
        <begin position="550"/>
        <end position="571"/>
    </location>
</feature>
<dbReference type="OrthoDB" id="2574879at2759"/>
<dbReference type="AlphaFoldDB" id="A0A066VD09"/>
<feature type="compositionally biased region" description="Basic and acidic residues" evidence="1">
    <location>
        <begin position="485"/>
        <end position="495"/>
    </location>
</feature>
<evidence type="ECO:0000256" key="1">
    <source>
        <dbReference type="SAM" id="MobiDB-lite"/>
    </source>
</evidence>
<feature type="compositionally biased region" description="Basic and acidic residues" evidence="1">
    <location>
        <begin position="552"/>
        <end position="571"/>
    </location>
</feature>
<dbReference type="OMA" id="SDAIGQW"/>
<proteinExistence type="predicted"/>
<evidence type="ECO:0000313" key="2">
    <source>
        <dbReference type="EMBL" id="KDN39326.1"/>
    </source>
</evidence>
<keyword evidence="3" id="KW-1185">Reference proteome</keyword>
<feature type="compositionally biased region" description="Basic and acidic residues" evidence="1">
    <location>
        <begin position="309"/>
        <end position="319"/>
    </location>
</feature>
<feature type="compositionally biased region" description="Low complexity" evidence="1">
    <location>
        <begin position="11"/>
        <end position="28"/>
    </location>
</feature>
<dbReference type="GeneID" id="25265717"/>
<gene>
    <name evidence="2" type="ORF">K437DRAFT_264594</name>
</gene>
<feature type="compositionally biased region" description="Basic residues" evidence="1">
    <location>
        <begin position="517"/>
        <end position="526"/>
    </location>
</feature>
<evidence type="ECO:0000313" key="3">
    <source>
        <dbReference type="Proteomes" id="UP000027361"/>
    </source>
</evidence>
<organism evidence="2 3">
    <name type="scientific">Tilletiaria anomala (strain ATCC 24038 / CBS 436.72 / UBC 951)</name>
    <dbReference type="NCBI Taxonomy" id="1037660"/>
    <lineage>
        <taxon>Eukaryota</taxon>
        <taxon>Fungi</taxon>
        <taxon>Dikarya</taxon>
        <taxon>Basidiomycota</taxon>
        <taxon>Ustilaginomycotina</taxon>
        <taxon>Exobasidiomycetes</taxon>
        <taxon>Georgefischeriales</taxon>
        <taxon>Tilletiariaceae</taxon>
        <taxon>Tilletiaria</taxon>
    </lineage>
</organism>